<reference evidence="1 2" key="1">
    <citation type="submission" date="2020-08" db="EMBL/GenBank/DDBJ databases">
        <title>Bridging the membrane lipid divide: bacteria of the FCB group superphylum have the potential to synthesize archaeal ether lipids.</title>
        <authorList>
            <person name="Villanueva L."/>
            <person name="Von Meijenfeldt F.A.B."/>
            <person name="Westbye A.B."/>
            <person name="Yadav S."/>
            <person name="Hopmans E.C."/>
            <person name="Dutilh B.E."/>
            <person name="Sinninghe Damste J.S."/>
        </authorList>
    </citation>
    <scope>NUCLEOTIDE SEQUENCE [LARGE SCALE GENOMIC DNA]</scope>
    <source>
        <strain evidence="1">NIOZ-UU30</strain>
    </source>
</reference>
<dbReference type="EMBL" id="JACNJH010000065">
    <property type="protein sequence ID" value="MBC8360116.1"/>
    <property type="molecule type" value="Genomic_DNA"/>
</dbReference>
<proteinExistence type="predicted"/>
<accession>A0A8J6NNX4</accession>
<comment type="caution">
    <text evidence="1">The sequence shown here is derived from an EMBL/GenBank/DDBJ whole genome shotgun (WGS) entry which is preliminary data.</text>
</comment>
<dbReference type="Proteomes" id="UP000603434">
    <property type="component" value="Unassembled WGS sequence"/>
</dbReference>
<dbReference type="AlphaFoldDB" id="A0A8J6NNX4"/>
<gene>
    <name evidence="1" type="ORF">H8E23_01795</name>
</gene>
<organism evidence="1 2">
    <name type="scientific">Candidatus Desulfatibia profunda</name>
    <dbReference type="NCBI Taxonomy" id="2841695"/>
    <lineage>
        <taxon>Bacteria</taxon>
        <taxon>Pseudomonadati</taxon>
        <taxon>Thermodesulfobacteriota</taxon>
        <taxon>Desulfobacteria</taxon>
        <taxon>Desulfobacterales</taxon>
        <taxon>Desulfobacterales incertae sedis</taxon>
        <taxon>Candidatus Desulfatibia</taxon>
    </lineage>
</organism>
<evidence type="ECO:0000313" key="1">
    <source>
        <dbReference type="EMBL" id="MBC8360116.1"/>
    </source>
</evidence>
<evidence type="ECO:0000313" key="2">
    <source>
        <dbReference type="Proteomes" id="UP000603434"/>
    </source>
</evidence>
<name>A0A8J6NNX4_9BACT</name>
<sequence length="117" mass="13542">METSKFRTNVGRDGTIKVPSHLLENIDRPTECEIVMRPLRNQKGGVKTVDEVIQDIEESMNAKYPKLKTKIIPQLKKVIGISKDINKKYLQYSDREVIGMARMEKYLEKGEILESLY</sequence>
<protein>
    <submittedName>
        <fullName evidence="1">Uncharacterized protein</fullName>
    </submittedName>
</protein>